<evidence type="ECO:0000313" key="3">
    <source>
        <dbReference type="EMBL" id="ORY43426.1"/>
    </source>
</evidence>
<keyword evidence="2" id="KW-0812">Transmembrane</keyword>
<keyword evidence="4" id="KW-1185">Reference proteome</keyword>
<feature type="transmembrane region" description="Helical" evidence="2">
    <location>
        <begin position="270"/>
        <end position="286"/>
    </location>
</feature>
<dbReference type="Proteomes" id="UP000193642">
    <property type="component" value="Unassembled WGS sequence"/>
</dbReference>
<feature type="transmembrane region" description="Helical" evidence="2">
    <location>
        <begin position="87"/>
        <end position="108"/>
    </location>
</feature>
<evidence type="ECO:0000313" key="4">
    <source>
        <dbReference type="Proteomes" id="UP000193642"/>
    </source>
</evidence>
<accession>A0A1Y2C910</accession>
<reference evidence="3 4" key="1">
    <citation type="submission" date="2016-07" db="EMBL/GenBank/DDBJ databases">
        <title>Pervasive Adenine N6-methylation of Active Genes in Fungi.</title>
        <authorList>
            <consortium name="DOE Joint Genome Institute"/>
            <person name="Mondo S.J."/>
            <person name="Dannebaum R.O."/>
            <person name="Kuo R.C."/>
            <person name="Labutti K."/>
            <person name="Haridas S."/>
            <person name="Kuo A."/>
            <person name="Salamov A."/>
            <person name="Ahrendt S.R."/>
            <person name="Lipzen A."/>
            <person name="Sullivan W."/>
            <person name="Andreopoulos W.B."/>
            <person name="Clum A."/>
            <person name="Lindquist E."/>
            <person name="Daum C."/>
            <person name="Ramamoorthy G.K."/>
            <person name="Gryganskyi A."/>
            <person name="Culley D."/>
            <person name="Magnuson J.K."/>
            <person name="James T.Y."/>
            <person name="O'Malley M.A."/>
            <person name="Stajich J.E."/>
            <person name="Spatafora J.W."/>
            <person name="Visel A."/>
            <person name="Grigoriev I.V."/>
        </authorList>
    </citation>
    <scope>NUCLEOTIDE SEQUENCE [LARGE SCALE GENOMIC DNA]</scope>
    <source>
        <strain evidence="3 4">JEL800</strain>
    </source>
</reference>
<gene>
    <name evidence="3" type="ORF">BCR33DRAFT_261465</name>
</gene>
<feature type="transmembrane region" description="Helical" evidence="2">
    <location>
        <begin position="161"/>
        <end position="184"/>
    </location>
</feature>
<keyword evidence="2" id="KW-0472">Membrane</keyword>
<proteinExistence type="predicted"/>
<protein>
    <recommendedName>
        <fullName evidence="5">TRP C-terminal domain-containing protein</fullName>
    </recommendedName>
</protein>
<keyword evidence="2" id="KW-1133">Transmembrane helix</keyword>
<comment type="caution">
    <text evidence="3">The sequence shown here is derived from an EMBL/GenBank/DDBJ whole genome shotgun (WGS) entry which is preliminary data.</text>
</comment>
<evidence type="ECO:0000256" key="1">
    <source>
        <dbReference type="SAM" id="Coils"/>
    </source>
</evidence>
<feature type="transmembrane region" description="Helical" evidence="2">
    <location>
        <begin position="20"/>
        <end position="41"/>
    </location>
</feature>
<feature type="coiled-coil region" evidence="1">
    <location>
        <begin position="288"/>
        <end position="315"/>
    </location>
</feature>
<name>A0A1Y2C910_9FUNG</name>
<evidence type="ECO:0008006" key="5">
    <source>
        <dbReference type="Google" id="ProtNLM"/>
    </source>
</evidence>
<organism evidence="3 4">
    <name type="scientific">Rhizoclosmatium globosum</name>
    <dbReference type="NCBI Taxonomy" id="329046"/>
    <lineage>
        <taxon>Eukaryota</taxon>
        <taxon>Fungi</taxon>
        <taxon>Fungi incertae sedis</taxon>
        <taxon>Chytridiomycota</taxon>
        <taxon>Chytridiomycota incertae sedis</taxon>
        <taxon>Chytridiomycetes</taxon>
        <taxon>Chytridiales</taxon>
        <taxon>Chytriomycetaceae</taxon>
        <taxon>Rhizoclosmatium</taxon>
    </lineage>
</organism>
<dbReference type="AlphaFoldDB" id="A0A1Y2C910"/>
<dbReference type="EMBL" id="MCGO01000025">
    <property type="protein sequence ID" value="ORY43426.1"/>
    <property type="molecule type" value="Genomic_DNA"/>
</dbReference>
<feature type="transmembrane region" description="Helical" evidence="2">
    <location>
        <begin position="240"/>
        <end position="264"/>
    </location>
</feature>
<sequence length="365" mass="40634">MNVTLEVEDRLTAAPNAYCIIMACAATISFFGFVVLLFLVFREAQLENKRRSSRSSTGTDSRSNTNYTTNTMASFFKHNHHSAATPFNASLIVMSLSLTGVYVVVALMFSVPSHSFAFDIYTTLATIGISFYEAGYVYFSGKRAGPIVQEIFPDYSSFIKVFSQIIPIFLIIQDVPSIVFISLGAKPALSSVLHQIMFALNLTCGVIAISFDLFLLVVFVKFMQKTISTESRVDLRFLIVARYGSMAVSAGIMSLSCFVLYYFFAEVFAVMMYLWLGVVFGVLLQMKVKLQQNERNELEKRLSRAANASRDVENRKTTSIESSVRVGSLSRSASTKALSPNAPIIEKINQEKPSIKRSPSFRSMM</sequence>
<feature type="transmembrane region" description="Helical" evidence="2">
    <location>
        <begin position="196"/>
        <end position="220"/>
    </location>
</feature>
<keyword evidence="1" id="KW-0175">Coiled coil</keyword>
<evidence type="ECO:0000256" key="2">
    <source>
        <dbReference type="SAM" id="Phobius"/>
    </source>
</evidence>
<feature type="transmembrane region" description="Helical" evidence="2">
    <location>
        <begin position="120"/>
        <end position="140"/>
    </location>
</feature>